<dbReference type="AlphaFoldDB" id="A0A0A9BS34"/>
<protein>
    <submittedName>
        <fullName evidence="1">Uncharacterized protein</fullName>
    </submittedName>
</protein>
<reference evidence="1" key="2">
    <citation type="journal article" date="2015" name="Data Brief">
        <title>Shoot transcriptome of the giant reed, Arundo donax.</title>
        <authorList>
            <person name="Barrero R.A."/>
            <person name="Guerrero F.D."/>
            <person name="Moolhuijzen P."/>
            <person name="Goolsby J.A."/>
            <person name="Tidwell J."/>
            <person name="Bellgard S.E."/>
            <person name="Bellgard M.I."/>
        </authorList>
    </citation>
    <scope>NUCLEOTIDE SEQUENCE</scope>
    <source>
        <tissue evidence="1">Shoot tissue taken approximately 20 cm above the soil surface</tissue>
    </source>
</reference>
<name>A0A0A9BS34_ARUDO</name>
<sequence length="42" mass="4632">MEAVWITRFTVLDSAHCRRITRTASTAASAVFSYLELADSSP</sequence>
<accession>A0A0A9BS34</accession>
<dbReference type="EMBL" id="GBRH01232902">
    <property type="protein sequence ID" value="JAD64993.1"/>
    <property type="molecule type" value="Transcribed_RNA"/>
</dbReference>
<organism evidence="1">
    <name type="scientific">Arundo donax</name>
    <name type="common">Giant reed</name>
    <name type="synonym">Donax arundinaceus</name>
    <dbReference type="NCBI Taxonomy" id="35708"/>
    <lineage>
        <taxon>Eukaryota</taxon>
        <taxon>Viridiplantae</taxon>
        <taxon>Streptophyta</taxon>
        <taxon>Embryophyta</taxon>
        <taxon>Tracheophyta</taxon>
        <taxon>Spermatophyta</taxon>
        <taxon>Magnoliopsida</taxon>
        <taxon>Liliopsida</taxon>
        <taxon>Poales</taxon>
        <taxon>Poaceae</taxon>
        <taxon>PACMAD clade</taxon>
        <taxon>Arundinoideae</taxon>
        <taxon>Arundineae</taxon>
        <taxon>Arundo</taxon>
    </lineage>
</organism>
<evidence type="ECO:0000313" key="1">
    <source>
        <dbReference type="EMBL" id="JAD64993.1"/>
    </source>
</evidence>
<proteinExistence type="predicted"/>
<reference evidence="1" key="1">
    <citation type="submission" date="2014-09" db="EMBL/GenBank/DDBJ databases">
        <authorList>
            <person name="Magalhaes I.L.F."/>
            <person name="Oliveira U."/>
            <person name="Santos F.R."/>
            <person name="Vidigal T.H.D.A."/>
            <person name="Brescovit A.D."/>
            <person name="Santos A.J."/>
        </authorList>
    </citation>
    <scope>NUCLEOTIDE SEQUENCE</scope>
    <source>
        <tissue evidence="1">Shoot tissue taken approximately 20 cm above the soil surface</tissue>
    </source>
</reference>